<sequence>MTRIEELEKMARNLEPDSGQRQSISKEADAYVHQFLENLPQMPGYQTGEVNRLKSVEISEEGKPFDELMGILKYEVDKMGINSASGNHMGYIPGGGLWTSAVADMLAASTNRYAGIAYSSPGAVEIENQMIRWMASIIGYPEAAHGNLTSGGSIANLVAIKAARDFHQVNSDNVKKSVIYFTEQVHHCIHKALNTTGLHEAVLRAVPLNENYQMDVCALKEQVQHDVEHGLNPFLVIATAGTTDTGAVDPLDEVANIAEANDMWFHVDAAYGGFFILVGDMKNKFKGIERSHSVVMDPHKTLFVPYGSGVVLIRDREALLTSNAHTAAYMKDAYGLDDIDPADAGPELSRHFRGLRMWLPLHLHGLAPFKAALEEKLLLCRYFYEEIGTMGFETGASPELTVAIFRIPENNGNTLNEQLVKELHKDGRVFFSSTTIGGKLWLRCAIVSFRTHLREIDGALTMIRENALKVATLDRSTNSDKAQSAVRFEILIKET</sequence>
<comment type="cofactor">
    <cofactor evidence="1 6">
        <name>pyridoxal 5'-phosphate</name>
        <dbReference type="ChEBI" id="CHEBI:597326"/>
    </cofactor>
</comment>
<keyword evidence="5 6" id="KW-0456">Lyase</keyword>
<name>A0ABW9RJQ9_9BACT</name>
<dbReference type="InterPro" id="IPR015421">
    <property type="entry name" value="PyrdxlP-dep_Trfase_major"/>
</dbReference>
<dbReference type="InterPro" id="IPR015424">
    <property type="entry name" value="PyrdxlP-dep_Trfase"/>
</dbReference>
<evidence type="ECO:0000256" key="1">
    <source>
        <dbReference type="ARBA" id="ARBA00001933"/>
    </source>
</evidence>
<accession>A0ABW9RJQ9</accession>
<dbReference type="Pfam" id="PF00282">
    <property type="entry name" value="Pyridoxal_deC"/>
    <property type="match status" value="1"/>
</dbReference>
<organism evidence="7 8">
    <name type="scientific">Fulvivirga kasyanovii</name>
    <dbReference type="NCBI Taxonomy" id="396812"/>
    <lineage>
        <taxon>Bacteria</taxon>
        <taxon>Pseudomonadati</taxon>
        <taxon>Bacteroidota</taxon>
        <taxon>Cytophagia</taxon>
        <taxon>Cytophagales</taxon>
        <taxon>Fulvivirgaceae</taxon>
        <taxon>Fulvivirga</taxon>
    </lineage>
</organism>
<dbReference type="PANTHER" id="PTHR11999">
    <property type="entry name" value="GROUP II PYRIDOXAL-5-PHOSPHATE DECARBOXYLASE"/>
    <property type="match status" value="1"/>
</dbReference>
<dbReference type="Gene3D" id="3.90.1150.170">
    <property type="match status" value="1"/>
</dbReference>
<dbReference type="PRINTS" id="PR00800">
    <property type="entry name" value="YHDCRBOXLASE"/>
</dbReference>
<evidence type="ECO:0000256" key="3">
    <source>
        <dbReference type="ARBA" id="ARBA00022793"/>
    </source>
</evidence>
<protein>
    <submittedName>
        <fullName evidence="7">Aminotransferase class V-fold PLP-dependent enzyme</fullName>
    </submittedName>
</protein>
<comment type="caution">
    <text evidence="7">The sequence shown here is derived from an EMBL/GenBank/DDBJ whole genome shotgun (WGS) entry which is preliminary data.</text>
</comment>
<dbReference type="SUPFAM" id="SSF53383">
    <property type="entry name" value="PLP-dependent transferases"/>
    <property type="match status" value="1"/>
</dbReference>
<comment type="similarity">
    <text evidence="2 6">Belongs to the group II decarboxylase family.</text>
</comment>
<keyword evidence="7" id="KW-0808">Transferase</keyword>
<dbReference type="InterPro" id="IPR010977">
    <property type="entry name" value="Aromatic_deC"/>
</dbReference>
<reference evidence="7 8" key="1">
    <citation type="submission" date="2019-02" db="EMBL/GenBank/DDBJ databases">
        <authorList>
            <person name="Goldberg S.R."/>
            <person name="Haltli B.A."/>
            <person name="Correa H."/>
            <person name="Russell K.G."/>
        </authorList>
    </citation>
    <scope>NUCLEOTIDE SEQUENCE [LARGE SCALE GENOMIC DNA]</scope>
    <source>
        <strain evidence="7 8">JCM 16186</strain>
    </source>
</reference>
<dbReference type="PANTHER" id="PTHR11999:SF70">
    <property type="entry name" value="MIP05841P"/>
    <property type="match status" value="1"/>
</dbReference>
<dbReference type="InterPro" id="IPR002129">
    <property type="entry name" value="PyrdxlP-dep_de-COase"/>
</dbReference>
<evidence type="ECO:0000313" key="8">
    <source>
        <dbReference type="Proteomes" id="UP000798808"/>
    </source>
</evidence>
<keyword evidence="7" id="KW-0032">Aminotransferase</keyword>
<dbReference type="GO" id="GO:0008483">
    <property type="term" value="F:transaminase activity"/>
    <property type="evidence" value="ECO:0007669"/>
    <property type="project" value="UniProtKB-KW"/>
</dbReference>
<keyword evidence="4 6" id="KW-0663">Pyridoxal phosphate</keyword>
<dbReference type="Proteomes" id="UP000798808">
    <property type="component" value="Unassembled WGS sequence"/>
</dbReference>
<proteinExistence type="inferred from homology"/>
<evidence type="ECO:0000256" key="2">
    <source>
        <dbReference type="ARBA" id="ARBA00009533"/>
    </source>
</evidence>
<dbReference type="RefSeq" id="WP_155170194.1">
    <property type="nucleotide sequence ID" value="NZ_BAAAFL010000053.1"/>
</dbReference>
<dbReference type="Gene3D" id="3.40.640.10">
    <property type="entry name" value="Type I PLP-dependent aspartate aminotransferase-like (Major domain)"/>
    <property type="match status" value="1"/>
</dbReference>
<gene>
    <name evidence="7" type="ORF">E1163_05130</name>
</gene>
<dbReference type="InterPro" id="IPR015422">
    <property type="entry name" value="PyrdxlP-dep_Trfase_small"/>
</dbReference>
<keyword evidence="3" id="KW-0210">Decarboxylase</keyword>
<evidence type="ECO:0000256" key="5">
    <source>
        <dbReference type="ARBA" id="ARBA00023239"/>
    </source>
</evidence>
<evidence type="ECO:0000256" key="6">
    <source>
        <dbReference type="RuleBase" id="RU000382"/>
    </source>
</evidence>
<evidence type="ECO:0000256" key="4">
    <source>
        <dbReference type="ARBA" id="ARBA00022898"/>
    </source>
</evidence>
<dbReference type="EMBL" id="SMLW01000397">
    <property type="protein sequence ID" value="MTI24322.1"/>
    <property type="molecule type" value="Genomic_DNA"/>
</dbReference>
<dbReference type="Gene3D" id="3.90.1150.10">
    <property type="entry name" value="Aspartate Aminotransferase, domain 1"/>
    <property type="match status" value="1"/>
</dbReference>
<keyword evidence="8" id="KW-1185">Reference proteome</keyword>
<evidence type="ECO:0000313" key="7">
    <source>
        <dbReference type="EMBL" id="MTI24322.1"/>
    </source>
</evidence>